<reference evidence="2 3" key="1">
    <citation type="journal article" date="2011" name="Stand. Genomic Sci.">
        <title>Complete genome sequence of the gliding, heparinolytic Pedobacter saltans type strain (113).</title>
        <authorList>
            <person name="Liolios K."/>
            <person name="Sikorski J."/>
            <person name="Lu M."/>
            <person name="Nolan M."/>
            <person name="Lapidus A."/>
            <person name="Lucas S."/>
            <person name="Hammon N."/>
            <person name="Deshpande S."/>
            <person name="Cheng J.F."/>
            <person name="Tapia R."/>
            <person name="Han C."/>
            <person name="Goodwin L."/>
            <person name="Pitluck S."/>
            <person name="Huntemann M."/>
            <person name="Ivanova N."/>
            <person name="Pagani I."/>
            <person name="Mavromatis K."/>
            <person name="Ovchinikova G."/>
            <person name="Pati A."/>
            <person name="Chen A."/>
            <person name="Palaniappan K."/>
            <person name="Land M."/>
            <person name="Hauser L."/>
            <person name="Brambilla E.M."/>
            <person name="Kotsyurbenko O."/>
            <person name="Rohde M."/>
            <person name="Tindall B.J."/>
            <person name="Abt B."/>
            <person name="Goker M."/>
            <person name="Detter J.C."/>
            <person name="Woyke T."/>
            <person name="Bristow J."/>
            <person name="Eisen J.A."/>
            <person name="Markowitz V."/>
            <person name="Hugenholtz P."/>
            <person name="Klenk H.P."/>
            <person name="Kyrpides N.C."/>
        </authorList>
    </citation>
    <scope>NUCLEOTIDE SEQUENCE [LARGE SCALE GENOMIC DNA]</scope>
    <source>
        <strain evidence="3">ATCC 51119 / DSM 12145 / JCM 21818 / LMG 10337 / NBRC 100064 / NCIMB 13643</strain>
    </source>
</reference>
<dbReference type="InterPro" id="IPR029052">
    <property type="entry name" value="Metallo-depent_PP-like"/>
</dbReference>
<dbReference type="STRING" id="762903.Pedsa_3547"/>
<dbReference type="PANTHER" id="PTHR43143:SF1">
    <property type="entry name" value="SERINE_THREONINE-PROTEIN PHOSPHATASE CPPED1"/>
    <property type="match status" value="1"/>
</dbReference>
<dbReference type="Gene3D" id="3.60.21.10">
    <property type="match status" value="1"/>
</dbReference>
<name>F0SF09_PSESL</name>
<feature type="domain" description="Calcineurin-like phosphoesterase" evidence="1">
    <location>
        <begin position="65"/>
        <end position="288"/>
    </location>
</feature>
<sequence length="405" mass="46328">MVWYSWKPQEKSLKLIIKTKRYKPNSMSNELNRRKFIASMGALAVALPLGTSAFDFIPSKGNGFNFVLLGDLHYDKLEHHDMDYVKLKYPNDITQIENYSRITRENLPLLLEVAKEKAKQLNVDFWLQLGDFVEGLCGSEQLATKQVTEFIALVKEQELKRPFFVIKGNHDVTGEGANEMYNETVLPWQSKELKTAVNTANATFVHKKARFIFFDCYRLKESMIWLKRVLAEHKEDLLFFSVHAPIIPFDARSNWHVFGKPGQEKEREELVNLLGKHRAIVLCGHLHKTSVLTRTTPEGSLIQVCVGSVIPSPDAPVKNHLKGVESYNADLVNLEPRFSPTTLSERKVNLENEKPFIKHYEYADFCGYANVMISAKNDVDIVIYKNVDKTPWTTVRLTDLPGATI</sequence>
<reference evidence="3" key="2">
    <citation type="submission" date="2011-02" db="EMBL/GenBank/DDBJ databases">
        <title>The complete genome of Pedobacter saltans DSM 12145.</title>
        <authorList>
            <consortium name="US DOE Joint Genome Institute (JGI-PGF)"/>
            <person name="Lucas S."/>
            <person name="Copeland A."/>
            <person name="Lapidus A."/>
            <person name="Bruce D."/>
            <person name="Goodwin L."/>
            <person name="Pitluck S."/>
            <person name="Kyrpides N."/>
            <person name="Mavromatis K."/>
            <person name="Pagani I."/>
            <person name="Ivanova N."/>
            <person name="Ovchinnikova G."/>
            <person name="Lu M."/>
            <person name="Detter J.C."/>
            <person name="Han C."/>
            <person name="Land M."/>
            <person name="Hauser L."/>
            <person name="Markowitz V."/>
            <person name="Cheng J.-F."/>
            <person name="Hugenholtz P."/>
            <person name="Woyke T."/>
            <person name="Wu D."/>
            <person name="Tindall B."/>
            <person name="Pomrenke H.G."/>
            <person name="Brambilla E."/>
            <person name="Klenk H.-P."/>
            <person name="Eisen J.A."/>
        </authorList>
    </citation>
    <scope>NUCLEOTIDE SEQUENCE [LARGE SCALE GENOMIC DNA]</scope>
    <source>
        <strain evidence="3">ATCC 51119 / DSM 12145 / JCM 21818 / LMG 10337 / NBRC 100064 / NCIMB 13643</strain>
    </source>
</reference>
<proteinExistence type="predicted"/>
<keyword evidence="3" id="KW-1185">Reference proteome</keyword>
<dbReference type="CDD" id="cd00838">
    <property type="entry name" value="MPP_superfamily"/>
    <property type="match status" value="1"/>
</dbReference>
<dbReference type="InterPro" id="IPR004843">
    <property type="entry name" value="Calcineurin-like_PHP"/>
</dbReference>
<evidence type="ECO:0000313" key="2">
    <source>
        <dbReference type="EMBL" id="ADY54077.1"/>
    </source>
</evidence>
<dbReference type="Pfam" id="PF00149">
    <property type="entry name" value="Metallophos"/>
    <property type="match status" value="1"/>
</dbReference>
<dbReference type="Proteomes" id="UP000000310">
    <property type="component" value="Chromosome"/>
</dbReference>
<dbReference type="HOGENOM" id="CLU_062428_0_0_10"/>
<organism evidence="2 3">
    <name type="scientific">Pseudopedobacter saltans (strain ATCC 51119 / DSM 12145 / JCM 21818 / CCUG 39354 / LMG 10337 / NBRC 100064 / NCIMB 13643)</name>
    <name type="common">Pedobacter saltans</name>
    <dbReference type="NCBI Taxonomy" id="762903"/>
    <lineage>
        <taxon>Bacteria</taxon>
        <taxon>Pseudomonadati</taxon>
        <taxon>Bacteroidota</taxon>
        <taxon>Sphingobacteriia</taxon>
        <taxon>Sphingobacteriales</taxon>
        <taxon>Sphingobacteriaceae</taxon>
        <taxon>Pseudopedobacter</taxon>
    </lineage>
</organism>
<dbReference type="PANTHER" id="PTHR43143">
    <property type="entry name" value="METALLOPHOSPHOESTERASE, CALCINEURIN SUPERFAMILY"/>
    <property type="match status" value="1"/>
</dbReference>
<protein>
    <submittedName>
        <fullName evidence="2">Metallophosphoesterase</fullName>
    </submittedName>
</protein>
<dbReference type="eggNOG" id="COG1409">
    <property type="taxonomic scope" value="Bacteria"/>
</dbReference>
<dbReference type="AlphaFoldDB" id="F0SF09"/>
<accession>F0SF09</accession>
<dbReference type="InterPro" id="IPR051918">
    <property type="entry name" value="STPP_CPPED1"/>
</dbReference>
<gene>
    <name evidence="2" type="ordered locus">Pedsa_3547</name>
</gene>
<evidence type="ECO:0000313" key="3">
    <source>
        <dbReference type="Proteomes" id="UP000000310"/>
    </source>
</evidence>
<dbReference type="SUPFAM" id="SSF56300">
    <property type="entry name" value="Metallo-dependent phosphatases"/>
    <property type="match status" value="1"/>
</dbReference>
<dbReference type="EMBL" id="CP002545">
    <property type="protein sequence ID" value="ADY54077.1"/>
    <property type="molecule type" value="Genomic_DNA"/>
</dbReference>
<dbReference type="KEGG" id="psn:Pedsa_3547"/>
<dbReference type="GO" id="GO:0016787">
    <property type="term" value="F:hydrolase activity"/>
    <property type="evidence" value="ECO:0007669"/>
    <property type="project" value="InterPro"/>
</dbReference>
<evidence type="ECO:0000259" key="1">
    <source>
        <dbReference type="Pfam" id="PF00149"/>
    </source>
</evidence>